<evidence type="ECO:0000256" key="1">
    <source>
        <dbReference type="ARBA" id="ARBA00010641"/>
    </source>
</evidence>
<dbReference type="Proteomes" id="UP000184406">
    <property type="component" value="Unassembled WGS sequence"/>
</dbReference>
<dbReference type="RefSeq" id="WP_072864139.1">
    <property type="nucleotide sequence ID" value="NZ_FQUX01000008.1"/>
</dbReference>
<dbReference type="InterPro" id="IPR013249">
    <property type="entry name" value="RNA_pol_sigma70_r4_t2"/>
</dbReference>
<dbReference type="Pfam" id="PF08281">
    <property type="entry name" value="Sigma70_r4_2"/>
    <property type="match status" value="1"/>
</dbReference>
<comment type="similarity">
    <text evidence="1">Belongs to the sigma-70 factor family. ECF subfamily.</text>
</comment>
<accession>A0A1M5EUH2</accession>
<dbReference type="InterPro" id="IPR013325">
    <property type="entry name" value="RNA_pol_sigma_r2"/>
</dbReference>
<evidence type="ECO:0000313" key="7">
    <source>
        <dbReference type="EMBL" id="SHF82662.1"/>
    </source>
</evidence>
<evidence type="ECO:0000259" key="6">
    <source>
        <dbReference type="Pfam" id="PF08281"/>
    </source>
</evidence>
<dbReference type="InterPro" id="IPR013324">
    <property type="entry name" value="RNA_pol_sigma_r3/r4-like"/>
</dbReference>
<dbReference type="PANTHER" id="PTHR43133:SF46">
    <property type="entry name" value="RNA POLYMERASE SIGMA-70 FACTOR ECF SUBFAMILY"/>
    <property type="match status" value="1"/>
</dbReference>
<evidence type="ECO:0000259" key="5">
    <source>
        <dbReference type="Pfam" id="PF04542"/>
    </source>
</evidence>
<dbReference type="GO" id="GO:0016987">
    <property type="term" value="F:sigma factor activity"/>
    <property type="evidence" value="ECO:0007669"/>
    <property type="project" value="UniProtKB-KW"/>
</dbReference>
<evidence type="ECO:0000256" key="2">
    <source>
        <dbReference type="ARBA" id="ARBA00023015"/>
    </source>
</evidence>
<dbReference type="CDD" id="cd06171">
    <property type="entry name" value="Sigma70_r4"/>
    <property type="match status" value="1"/>
</dbReference>
<dbReference type="Pfam" id="PF04542">
    <property type="entry name" value="Sigma70_r2"/>
    <property type="match status" value="1"/>
</dbReference>
<dbReference type="NCBIfam" id="TIGR02985">
    <property type="entry name" value="Sig70_bacteroi1"/>
    <property type="match status" value="1"/>
</dbReference>
<dbReference type="InterPro" id="IPR007627">
    <property type="entry name" value="RNA_pol_sigma70_r2"/>
</dbReference>
<keyword evidence="8" id="KW-1185">Reference proteome</keyword>
<evidence type="ECO:0000256" key="3">
    <source>
        <dbReference type="ARBA" id="ARBA00023082"/>
    </source>
</evidence>
<dbReference type="SUPFAM" id="SSF88946">
    <property type="entry name" value="Sigma2 domain of RNA polymerase sigma factors"/>
    <property type="match status" value="1"/>
</dbReference>
<evidence type="ECO:0000256" key="4">
    <source>
        <dbReference type="ARBA" id="ARBA00023163"/>
    </source>
</evidence>
<organism evidence="7 8">
    <name type="scientific">Arenibacter palladensis</name>
    <dbReference type="NCBI Taxonomy" id="237373"/>
    <lineage>
        <taxon>Bacteria</taxon>
        <taxon>Pseudomonadati</taxon>
        <taxon>Bacteroidota</taxon>
        <taxon>Flavobacteriia</taxon>
        <taxon>Flavobacteriales</taxon>
        <taxon>Flavobacteriaceae</taxon>
        <taxon>Arenibacter</taxon>
    </lineage>
</organism>
<dbReference type="InterPro" id="IPR014284">
    <property type="entry name" value="RNA_pol_sigma-70_dom"/>
</dbReference>
<keyword evidence="4" id="KW-0804">Transcription</keyword>
<dbReference type="NCBIfam" id="TIGR02937">
    <property type="entry name" value="sigma70-ECF"/>
    <property type="match status" value="1"/>
</dbReference>
<dbReference type="Gene3D" id="1.10.1740.10">
    <property type="match status" value="1"/>
</dbReference>
<dbReference type="GO" id="GO:0003677">
    <property type="term" value="F:DNA binding"/>
    <property type="evidence" value="ECO:0007669"/>
    <property type="project" value="InterPro"/>
</dbReference>
<dbReference type="PANTHER" id="PTHR43133">
    <property type="entry name" value="RNA POLYMERASE ECF-TYPE SIGMA FACTO"/>
    <property type="match status" value="1"/>
</dbReference>
<dbReference type="OrthoDB" id="1100095at2"/>
<feature type="domain" description="RNA polymerase sigma-70 region 2" evidence="5">
    <location>
        <begin position="21"/>
        <end position="87"/>
    </location>
</feature>
<name>A0A1M5EUH2_9FLAO</name>
<feature type="domain" description="RNA polymerase sigma factor 70 region 4 type 2" evidence="6">
    <location>
        <begin position="117"/>
        <end position="168"/>
    </location>
</feature>
<keyword evidence="2" id="KW-0805">Transcription regulation</keyword>
<sequence>MSEEELWGCIQKNDNHALKKLFDLHYRPLCVYALQFTERLPDAEDIVQTIFIKFWTKRKELNINSSIKSYLYKSVFNECMQSIRKTKKLEGSVDNLKYEMLQSQIEEDLSFQQDKIDKIQSLIEELPVRCREILLLSKKEGLKNKEIAEKLGISIKTVESQMGIAFKKIRQGFENEELILFIYFHTRCVDI</sequence>
<evidence type="ECO:0000313" key="8">
    <source>
        <dbReference type="Proteomes" id="UP000184406"/>
    </source>
</evidence>
<dbReference type="GO" id="GO:0006352">
    <property type="term" value="P:DNA-templated transcription initiation"/>
    <property type="evidence" value="ECO:0007669"/>
    <property type="project" value="InterPro"/>
</dbReference>
<dbReference type="SUPFAM" id="SSF88659">
    <property type="entry name" value="Sigma3 and sigma4 domains of RNA polymerase sigma factors"/>
    <property type="match status" value="1"/>
</dbReference>
<proteinExistence type="inferred from homology"/>
<dbReference type="InterPro" id="IPR014327">
    <property type="entry name" value="RNA_pol_sigma70_bacteroid"/>
</dbReference>
<dbReference type="InterPro" id="IPR039425">
    <property type="entry name" value="RNA_pol_sigma-70-like"/>
</dbReference>
<gene>
    <name evidence="7" type="ORF">SAMN03080594_1085</name>
</gene>
<reference evidence="8" key="1">
    <citation type="submission" date="2016-11" db="EMBL/GenBank/DDBJ databases">
        <authorList>
            <person name="Varghese N."/>
            <person name="Submissions S."/>
        </authorList>
    </citation>
    <scope>NUCLEOTIDE SEQUENCE [LARGE SCALE GENOMIC DNA]</scope>
    <source>
        <strain evidence="8">DSM 17539</strain>
    </source>
</reference>
<protein>
    <submittedName>
        <fullName evidence="7">RNA polymerase sigma-70 factor, ECF subfamily</fullName>
    </submittedName>
</protein>
<dbReference type="AlphaFoldDB" id="A0A1M5EUH2"/>
<dbReference type="EMBL" id="FQUX01000008">
    <property type="protein sequence ID" value="SHF82662.1"/>
    <property type="molecule type" value="Genomic_DNA"/>
</dbReference>
<dbReference type="InterPro" id="IPR036388">
    <property type="entry name" value="WH-like_DNA-bd_sf"/>
</dbReference>
<keyword evidence="3" id="KW-0731">Sigma factor</keyword>
<dbReference type="Gene3D" id="1.10.10.10">
    <property type="entry name" value="Winged helix-like DNA-binding domain superfamily/Winged helix DNA-binding domain"/>
    <property type="match status" value="1"/>
</dbReference>